<dbReference type="Proteomes" id="UP001295444">
    <property type="component" value="Chromosome 01"/>
</dbReference>
<feature type="non-terminal residue" evidence="1">
    <location>
        <position position="1"/>
    </location>
</feature>
<evidence type="ECO:0000313" key="2">
    <source>
        <dbReference type="Proteomes" id="UP001295444"/>
    </source>
</evidence>
<proteinExistence type="predicted"/>
<gene>
    <name evidence="1" type="ORF">PECUL_23A004317</name>
</gene>
<name>A0AAD1QYX4_PELCU</name>
<protein>
    <submittedName>
        <fullName evidence="1">Uncharacterized protein</fullName>
    </submittedName>
</protein>
<keyword evidence="2" id="KW-1185">Reference proteome</keyword>
<evidence type="ECO:0000313" key="1">
    <source>
        <dbReference type="EMBL" id="CAH2220472.1"/>
    </source>
</evidence>
<reference evidence="1" key="1">
    <citation type="submission" date="2022-03" db="EMBL/GenBank/DDBJ databases">
        <authorList>
            <person name="Alioto T."/>
            <person name="Alioto T."/>
            <person name="Gomez Garrido J."/>
        </authorList>
    </citation>
    <scope>NUCLEOTIDE SEQUENCE</scope>
</reference>
<sequence>PSSTPCEDGRGQEVKSHPLLSSHMEHLHSVCEWCTLADNCSNQSTVCADPLFEKRTRAQQQLLLNACVVNDIPDTI</sequence>
<accession>A0AAD1QYX4</accession>
<dbReference type="AlphaFoldDB" id="A0AAD1QYX4"/>
<dbReference type="EMBL" id="OW240912">
    <property type="protein sequence ID" value="CAH2220472.1"/>
    <property type="molecule type" value="Genomic_DNA"/>
</dbReference>
<organism evidence="1 2">
    <name type="scientific">Pelobates cultripes</name>
    <name type="common">Western spadefoot toad</name>
    <dbReference type="NCBI Taxonomy" id="61616"/>
    <lineage>
        <taxon>Eukaryota</taxon>
        <taxon>Metazoa</taxon>
        <taxon>Chordata</taxon>
        <taxon>Craniata</taxon>
        <taxon>Vertebrata</taxon>
        <taxon>Euteleostomi</taxon>
        <taxon>Amphibia</taxon>
        <taxon>Batrachia</taxon>
        <taxon>Anura</taxon>
        <taxon>Pelobatoidea</taxon>
        <taxon>Pelobatidae</taxon>
        <taxon>Pelobates</taxon>
    </lineage>
</organism>